<feature type="transmembrane region" description="Helical" evidence="7">
    <location>
        <begin position="109"/>
        <end position="129"/>
    </location>
</feature>
<keyword evidence="5 7" id="KW-1133">Transmembrane helix</keyword>
<dbReference type="Proteomes" id="UP000085678">
    <property type="component" value="Unplaced"/>
</dbReference>
<keyword evidence="4 7" id="KW-0812">Transmembrane</keyword>
<dbReference type="PANTHER" id="PTHR10332:SF88">
    <property type="entry name" value="EQUILIBRATIVE NUCLEOSIDE TRANSPORTER 1, ISOFORM A"/>
    <property type="match status" value="1"/>
</dbReference>
<proteinExistence type="inferred from homology"/>
<evidence type="ECO:0000256" key="4">
    <source>
        <dbReference type="ARBA" id="ARBA00022692"/>
    </source>
</evidence>
<dbReference type="RefSeq" id="XP_013409872.1">
    <property type="nucleotide sequence ID" value="XM_013554418.1"/>
</dbReference>
<dbReference type="InterPro" id="IPR002259">
    <property type="entry name" value="Eqnu_transpt"/>
</dbReference>
<feature type="transmembrane region" description="Helical" evidence="7">
    <location>
        <begin position="382"/>
        <end position="404"/>
    </location>
</feature>
<evidence type="ECO:0000256" key="5">
    <source>
        <dbReference type="ARBA" id="ARBA00022989"/>
    </source>
</evidence>
<feature type="transmembrane region" description="Helical" evidence="7">
    <location>
        <begin position="345"/>
        <end position="362"/>
    </location>
</feature>
<reference evidence="9 10" key="1">
    <citation type="submission" date="2025-04" db="UniProtKB">
        <authorList>
            <consortium name="RefSeq"/>
        </authorList>
    </citation>
    <scope>IDENTIFICATION</scope>
    <source>
        <tissue evidence="9 10">Gonads</tissue>
    </source>
</reference>
<dbReference type="GeneID" id="106157720"/>
<feature type="transmembrane region" description="Helical" evidence="7">
    <location>
        <begin position="272"/>
        <end position="293"/>
    </location>
</feature>
<feature type="transmembrane region" description="Helical" evidence="7">
    <location>
        <begin position="181"/>
        <end position="200"/>
    </location>
</feature>
<comment type="subcellular location">
    <subcellularLocation>
        <location evidence="1">Membrane</location>
        <topology evidence="1">Multi-pass membrane protein</topology>
    </subcellularLocation>
</comment>
<feature type="transmembrane region" description="Helical" evidence="7">
    <location>
        <begin position="206"/>
        <end position="230"/>
    </location>
</feature>
<name>A0A1S3HTN9_LINAN</name>
<dbReference type="OrthoDB" id="46396at2759"/>
<sequence>MDSESTNDEEPLISRDDPPKDRFNAVYCIFYIIGIATLLPWNFFITAKQYFDYKLRNLTFTSLNDWENPLDETSMQIQFENYVSICAMVPNILFMFLNAALTKVISAKVRLVCSFTVMIIMFIVTIVLVKIDTDTWQTEFFIATLASVVFLNMGSSVLQGASLGLASLFPEGYTQAVMGGMAMGGTFAAVANVISIAAGSSATQSAFYYFMLAAIVLIIALIAYLSLPLLKFARYYLEIKDDESLESINGSQPIVDHTVHQKTHFRIILKRVWVLGTSVLLVFFVTLSVFPAIISHTESVAGPSESLSLNGKYFTPVVCFVLFNLGDLTGRTVAGWVQYPKEKSVLLPILTVLRIGFIPLFLLCNFQPRKHGVPVVFDSDVYPVVFILIFAVSNGYLGTLCMIYGPKHVPAGDMEAAGAIMSVFLTVGLGLGSLFSFALIKLV</sequence>
<dbReference type="PANTHER" id="PTHR10332">
    <property type="entry name" value="EQUILIBRATIVE NUCLEOSIDE TRANSPORTER"/>
    <property type="match status" value="1"/>
</dbReference>
<evidence type="ECO:0000256" key="3">
    <source>
        <dbReference type="ARBA" id="ARBA00022448"/>
    </source>
</evidence>
<organism evidence="8 9">
    <name type="scientific">Lingula anatina</name>
    <name type="common">Brachiopod</name>
    <name type="synonym">Lingula unguis</name>
    <dbReference type="NCBI Taxonomy" id="7574"/>
    <lineage>
        <taxon>Eukaryota</taxon>
        <taxon>Metazoa</taxon>
        <taxon>Spiralia</taxon>
        <taxon>Lophotrochozoa</taxon>
        <taxon>Brachiopoda</taxon>
        <taxon>Linguliformea</taxon>
        <taxon>Lingulata</taxon>
        <taxon>Lingulida</taxon>
        <taxon>Linguloidea</taxon>
        <taxon>Lingulidae</taxon>
        <taxon>Lingula</taxon>
    </lineage>
</organism>
<evidence type="ECO:0000256" key="7">
    <source>
        <dbReference type="SAM" id="Phobius"/>
    </source>
</evidence>
<keyword evidence="6 7" id="KW-0472">Membrane</keyword>
<feature type="transmembrane region" description="Helical" evidence="7">
    <location>
        <begin position="82"/>
        <end position="102"/>
    </location>
</feature>
<dbReference type="PIRSF" id="PIRSF016379">
    <property type="entry name" value="ENT"/>
    <property type="match status" value="1"/>
</dbReference>
<feature type="transmembrane region" description="Helical" evidence="7">
    <location>
        <begin position="141"/>
        <end position="169"/>
    </location>
</feature>
<comment type="similarity">
    <text evidence="2">Belongs to the SLC29A/ENT transporter (TC 2.A.57) family.</text>
</comment>
<evidence type="ECO:0000313" key="9">
    <source>
        <dbReference type="RefSeq" id="XP_013388911.1"/>
    </source>
</evidence>
<dbReference type="NCBIfam" id="TIGR00939">
    <property type="entry name" value="2a57"/>
    <property type="match status" value="1"/>
</dbReference>
<dbReference type="SUPFAM" id="SSF103473">
    <property type="entry name" value="MFS general substrate transporter"/>
    <property type="match status" value="1"/>
</dbReference>
<evidence type="ECO:0000256" key="2">
    <source>
        <dbReference type="ARBA" id="ARBA00007965"/>
    </source>
</evidence>
<dbReference type="GO" id="GO:0005886">
    <property type="term" value="C:plasma membrane"/>
    <property type="evidence" value="ECO:0007669"/>
    <property type="project" value="TreeGrafter"/>
</dbReference>
<accession>A0A1S3HTN9</accession>
<gene>
    <name evidence="9" type="primary">LOC106157720</name>
    <name evidence="10" type="synonym">LOC106173319</name>
</gene>
<dbReference type="GeneID" id="106173319"/>
<evidence type="ECO:0000313" key="8">
    <source>
        <dbReference type="Proteomes" id="UP000085678"/>
    </source>
</evidence>
<dbReference type="AlphaFoldDB" id="A0A1S3HTN9"/>
<evidence type="ECO:0000256" key="1">
    <source>
        <dbReference type="ARBA" id="ARBA00004141"/>
    </source>
</evidence>
<feature type="transmembrane region" description="Helical" evidence="7">
    <location>
        <begin position="25"/>
        <end position="45"/>
    </location>
</feature>
<dbReference type="GO" id="GO:0015213">
    <property type="term" value="F:uridine transmembrane transporter activity"/>
    <property type="evidence" value="ECO:0007669"/>
    <property type="project" value="UniProtKB-ARBA"/>
</dbReference>
<dbReference type="Pfam" id="PF01733">
    <property type="entry name" value="Nucleoside_tran"/>
    <property type="match status" value="1"/>
</dbReference>
<keyword evidence="3" id="KW-0813">Transport</keyword>
<dbReference type="RefSeq" id="XP_013388911.1">
    <property type="nucleotide sequence ID" value="XM_013533457.1"/>
</dbReference>
<keyword evidence="8" id="KW-1185">Reference proteome</keyword>
<evidence type="ECO:0000256" key="6">
    <source>
        <dbReference type="ARBA" id="ARBA00023136"/>
    </source>
</evidence>
<dbReference type="InterPro" id="IPR034764">
    <property type="entry name" value="ENT1/ENT2"/>
</dbReference>
<feature type="transmembrane region" description="Helical" evidence="7">
    <location>
        <begin position="416"/>
        <end position="440"/>
    </location>
</feature>
<dbReference type="PRINTS" id="PR01130">
    <property type="entry name" value="DERENTRNSPRT"/>
</dbReference>
<dbReference type="InterPro" id="IPR036259">
    <property type="entry name" value="MFS_trans_sf"/>
</dbReference>
<evidence type="ECO:0000313" key="10">
    <source>
        <dbReference type="RefSeq" id="XP_013409872.1"/>
    </source>
</evidence>
<protein>
    <submittedName>
        <fullName evidence="10">Equilibrative nucleoside transporter 3 isoform X2</fullName>
    </submittedName>
    <submittedName>
        <fullName evidence="9">Equilibrative nucleoside transporter 3-like isoform X2</fullName>
    </submittedName>
</protein>
<dbReference type="Gene3D" id="1.20.1250.20">
    <property type="entry name" value="MFS general substrate transporter like domains"/>
    <property type="match status" value="1"/>
</dbReference>